<reference evidence="1" key="2">
    <citation type="submission" date="2025-08" db="UniProtKB">
        <authorList>
            <consortium name="Ensembl"/>
        </authorList>
    </citation>
    <scope>IDENTIFICATION</scope>
    <source>
        <strain evidence="1">Guanapo</strain>
    </source>
</reference>
<name>A0A3P9N1B2_POERE</name>
<dbReference type="GeneTree" id="ENSGT01150000287383"/>
<proteinExistence type="predicted"/>
<accession>A0A3P9N1B2</accession>
<reference evidence="2" key="1">
    <citation type="submission" date="2013-11" db="EMBL/GenBank/DDBJ databases">
        <title>The genomic landscape of the Guanapo guppy.</title>
        <authorList>
            <person name="Kuenstner A."/>
            <person name="Dreyer C."/>
        </authorList>
    </citation>
    <scope>NUCLEOTIDE SEQUENCE</scope>
    <source>
        <strain evidence="2">Guanapo</strain>
    </source>
</reference>
<keyword evidence="2" id="KW-1185">Reference proteome</keyword>
<dbReference type="Ensembl" id="ENSPRET00000003342.1">
    <property type="protein sequence ID" value="ENSPREP00000003288.1"/>
    <property type="gene ID" value="ENSPREG00000002383.1"/>
</dbReference>
<dbReference type="Proteomes" id="UP000242638">
    <property type="component" value="Unassembled WGS sequence"/>
</dbReference>
<dbReference type="OMA" id="TECCELF"/>
<sequence length="163" mass="17858">MAEDHGLSDGNGSVDVTESLELLLSAVAEHKVLLDGVQSLLLSLQLDDVGFGHDLHVCFSLPLDSDALVLVSLRGDHNVSFVQHKHSDLLGIYKPEFIAPVQHRTRCPNNYLFLQFAFDFGIIFAHLLDNFAGLKCRSDLGIFVVGVDVAEHCQDKGGRFSCP</sequence>
<reference evidence="1" key="3">
    <citation type="submission" date="2025-09" db="UniProtKB">
        <authorList>
            <consortium name="Ensembl"/>
        </authorList>
    </citation>
    <scope>IDENTIFICATION</scope>
    <source>
        <strain evidence="1">Guanapo</strain>
    </source>
</reference>
<evidence type="ECO:0000313" key="1">
    <source>
        <dbReference type="Ensembl" id="ENSPREP00000003288.1"/>
    </source>
</evidence>
<protein>
    <submittedName>
        <fullName evidence="1">Uncharacterized protein</fullName>
    </submittedName>
</protein>
<evidence type="ECO:0000313" key="2">
    <source>
        <dbReference type="Proteomes" id="UP000242638"/>
    </source>
</evidence>
<dbReference type="STRING" id="8081.ENSPREP00000003288"/>
<organism evidence="1 2">
    <name type="scientific">Poecilia reticulata</name>
    <name type="common">Guppy</name>
    <name type="synonym">Acanthophacelus reticulatus</name>
    <dbReference type="NCBI Taxonomy" id="8081"/>
    <lineage>
        <taxon>Eukaryota</taxon>
        <taxon>Metazoa</taxon>
        <taxon>Chordata</taxon>
        <taxon>Craniata</taxon>
        <taxon>Vertebrata</taxon>
        <taxon>Euteleostomi</taxon>
        <taxon>Actinopterygii</taxon>
        <taxon>Neopterygii</taxon>
        <taxon>Teleostei</taxon>
        <taxon>Neoteleostei</taxon>
        <taxon>Acanthomorphata</taxon>
        <taxon>Ovalentaria</taxon>
        <taxon>Atherinomorphae</taxon>
        <taxon>Cyprinodontiformes</taxon>
        <taxon>Poeciliidae</taxon>
        <taxon>Poeciliinae</taxon>
        <taxon>Poecilia</taxon>
    </lineage>
</organism>
<dbReference type="AlphaFoldDB" id="A0A3P9N1B2"/>